<protein>
    <submittedName>
        <fullName evidence="1">Uncharacterized protein</fullName>
    </submittedName>
</protein>
<evidence type="ECO:0000313" key="1">
    <source>
        <dbReference type="EMBL" id="GCE04374.1"/>
    </source>
</evidence>
<dbReference type="EMBL" id="BIFQ01000001">
    <property type="protein sequence ID" value="GCE04374.1"/>
    <property type="molecule type" value="Genomic_DNA"/>
</dbReference>
<evidence type="ECO:0000313" key="2">
    <source>
        <dbReference type="Proteomes" id="UP000287224"/>
    </source>
</evidence>
<sequence>MYGERKVRFAHLPLAIHIYPRAAAYADARAGALNLPLTMHHPHNLGMVHG</sequence>
<reference evidence="2" key="1">
    <citation type="submission" date="2018-12" db="EMBL/GenBank/DDBJ databases">
        <title>Tengunoibacter tsumagoiensis gen. nov., sp. nov., Dictyobacter kobayashii sp. nov., D. alpinus sp. nov., and D. joshuensis sp. nov. and description of Dictyobacteraceae fam. nov. within the order Ktedonobacterales isolated from Tengu-no-mugimeshi.</title>
        <authorList>
            <person name="Wang C.M."/>
            <person name="Zheng Y."/>
            <person name="Sakai Y."/>
            <person name="Toyoda A."/>
            <person name="Minakuchi Y."/>
            <person name="Abe K."/>
            <person name="Yokota A."/>
            <person name="Yabe S."/>
        </authorList>
    </citation>
    <scope>NUCLEOTIDE SEQUENCE [LARGE SCALE GENOMIC DNA]</scope>
    <source>
        <strain evidence="2">S-27</strain>
    </source>
</reference>
<accession>A0A401ZBW7</accession>
<gene>
    <name evidence="1" type="ORF">KDAU_17030</name>
</gene>
<organism evidence="1 2">
    <name type="scientific">Dictyobacter aurantiacus</name>
    <dbReference type="NCBI Taxonomy" id="1936993"/>
    <lineage>
        <taxon>Bacteria</taxon>
        <taxon>Bacillati</taxon>
        <taxon>Chloroflexota</taxon>
        <taxon>Ktedonobacteria</taxon>
        <taxon>Ktedonobacterales</taxon>
        <taxon>Dictyobacteraceae</taxon>
        <taxon>Dictyobacter</taxon>
    </lineage>
</organism>
<keyword evidence="2" id="KW-1185">Reference proteome</keyword>
<name>A0A401ZBW7_9CHLR</name>
<dbReference type="AlphaFoldDB" id="A0A401ZBW7"/>
<proteinExistence type="predicted"/>
<dbReference type="Proteomes" id="UP000287224">
    <property type="component" value="Unassembled WGS sequence"/>
</dbReference>
<comment type="caution">
    <text evidence="1">The sequence shown here is derived from an EMBL/GenBank/DDBJ whole genome shotgun (WGS) entry which is preliminary data.</text>
</comment>